<keyword evidence="3 4" id="KW-0072">Autophagy</keyword>
<dbReference type="EMBL" id="JBBCAQ010000010">
    <property type="protein sequence ID" value="KAK7602277.1"/>
    <property type="molecule type" value="Genomic_DNA"/>
</dbReference>
<feature type="region of interest" description="Disordered" evidence="5">
    <location>
        <begin position="1"/>
        <end position="37"/>
    </location>
</feature>
<dbReference type="GO" id="GO:0061723">
    <property type="term" value="P:glycophagy"/>
    <property type="evidence" value="ECO:0007669"/>
    <property type="project" value="TreeGrafter"/>
</dbReference>
<comment type="caution">
    <text evidence="6">The sequence shown here is derived from an EMBL/GenBank/DDBJ whole genome shotgun (WGS) entry which is preliminary data.</text>
</comment>
<dbReference type="GO" id="GO:0034274">
    <property type="term" value="C:Atg12-Atg5-Atg16 complex"/>
    <property type="evidence" value="ECO:0007669"/>
    <property type="project" value="TreeGrafter"/>
</dbReference>
<evidence type="ECO:0000256" key="5">
    <source>
        <dbReference type="SAM" id="MobiDB-lite"/>
    </source>
</evidence>
<comment type="similarity">
    <text evidence="4">Belongs to the ATG12 family.</text>
</comment>
<dbReference type="GO" id="GO:0000422">
    <property type="term" value="P:autophagy of mitochondrion"/>
    <property type="evidence" value="ECO:0007669"/>
    <property type="project" value="TreeGrafter"/>
</dbReference>
<protein>
    <recommendedName>
        <fullName evidence="4">Ubiquitin-like protein ATG12</fullName>
    </recommendedName>
</protein>
<evidence type="ECO:0000313" key="6">
    <source>
        <dbReference type="EMBL" id="KAK7602277.1"/>
    </source>
</evidence>
<evidence type="ECO:0000256" key="1">
    <source>
        <dbReference type="ARBA" id="ARBA00022499"/>
    </source>
</evidence>
<dbReference type="GO" id="GO:0034727">
    <property type="term" value="P:piecemeal microautophagy of the nucleus"/>
    <property type="evidence" value="ECO:0007669"/>
    <property type="project" value="TreeGrafter"/>
</dbReference>
<dbReference type="PANTHER" id="PTHR13385">
    <property type="entry name" value="AUTOPHAGY PROTEIN 12"/>
    <property type="match status" value="1"/>
</dbReference>
<keyword evidence="7" id="KW-1185">Reference proteome</keyword>
<dbReference type="PANTHER" id="PTHR13385:SF0">
    <property type="entry name" value="UBIQUITIN-LIKE PROTEIN ATG12"/>
    <property type="match status" value="1"/>
</dbReference>
<dbReference type="GO" id="GO:0000421">
    <property type="term" value="C:autophagosome membrane"/>
    <property type="evidence" value="ECO:0007669"/>
    <property type="project" value="TreeGrafter"/>
</dbReference>
<name>A0AAN9TQX3_9HEMI</name>
<keyword evidence="2 4" id="KW-0833">Ubl conjugation pathway</keyword>
<dbReference type="Gene3D" id="3.10.20.90">
    <property type="entry name" value="Phosphatidylinositol 3-kinase Catalytic Subunit, Chain A, domain 1"/>
    <property type="match status" value="1"/>
</dbReference>
<evidence type="ECO:0000256" key="2">
    <source>
        <dbReference type="ARBA" id="ARBA00022786"/>
    </source>
</evidence>
<comment type="function">
    <text evidence="4">Ubiquitin-like protein involved in autophagic vesicle formation.</text>
</comment>
<dbReference type="InterPro" id="IPR029071">
    <property type="entry name" value="Ubiquitin-like_domsf"/>
</dbReference>
<keyword evidence="1 4" id="KW-1017">Isopeptide bond</keyword>
<organism evidence="6 7">
    <name type="scientific">Parthenolecanium corni</name>
    <dbReference type="NCBI Taxonomy" id="536013"/>
    <lineage>
        <taxon>Eukaryota</taxon>
        <taxon>Metazoa</taxon>
        <taxon>Ecdysozoa</taxon>
        <taxon>Arthropoda</taxon>
        <taxon>Hexapoda</taxon>
        <taxon>Insecta</taxon>
        <taxon>Pterygota</taxon>
        <taxon>Neoptera</taxon>
        <taxon>Paraneoptera</taxon>
        <taxon>Hemiptera</taxon>
        <taxon>Sternorrhyncha</taxon>
        <taxon>Coccoidea</taxon>
        <taxon>Coccidae</taxon>
        <taxon>Parthenolecanium</taxon>
    </lineage>
</organism>
<dbReference type="GO" id="GO:0097352">
    <property type="term" value="P:autophagosome maturation"/>
    <property type="evidence" value="ECO:0007669"/>
    <property type="project" value="TreeGrafter"/>
</dbReference>
<dbReference type="AlphaFoldDB" id="A0AAN9TQX3"/>
<reference evidence="6 7" key="1">
    <citation type="submission" date="2024-03" db="EMBL/GenBank/DDBJ databases">
        <title>Adaptation during the transition from Ophiocordyceps entomopathogen to insect associate is accompanied by gene loss and intensified selection.</title>
        <authorList>
            <person name="Ward C.M."/>
            <person name="Onetto C.A."/>
            <person name="Borneman A.R."/>
        </authorList>
    </citation>
    <scope>NUCLEOTIDE SEQUENCE [LARGE SCALE GENOMIC DNA]</scope>
    <source>
        <strain evidence="6">AWRI1</strain>
        <tissue evidence="6">Single Adult Female</tissue>
    </source>
</reference>
<dbReference type="GO" id="GO:0000045">
    <property type="term" value="P:autophagosome assembly"/>
    <property type="evidence" value="ECO:0007669"/>
    <property type="project" value="InterPro"/>
</dbReference>
<sequence length="127" mass="14284">MATETEDTAPTKPAENKCEEADEPGSPTDKEKQLSRKSKSNITLFFHATGNTPILKKRKMIVEATRKIAYVSSFLRRYLRLTAAESLFLYINQAFSPSLDQTIENLFECFGTDGVLNVHYSTSQAWG</sequence>
<dbReference type="CDD" id="cd01612">
    <property type="entry name" value="Ubl_ATG12"/>
    <property type="match status" value="1"/>
</dbReference>
<accession>A0AAN9TQX3</accession>
<dbReference type="GO" id="GO:0034045">
    <property type="term" value="C:phagophore assembly site membrane"/>
    <property type="evidence" value="ECO:0007669"/>
    <property type="project" value="TreeGrafter"/>
</dbReference>
<gene>
    <name evidence="6" type="ORF">V9T40_009718</name>
</gene>
<dbReference type="InterPro" id="IPR007242">
    <property type="entry name" value="Atg12"/>
</dbReference>
<dbReference type="FunFam" id="3.10.20.90:FF:000150">
    <property type="entry name" value="Ubiquitin-like protein ATG12"/>
    <property type="match status" value="1"/>
</dbReference>
<evidence type="ECO:0000313" key="7">
    <source>
        <dbReference type="Proteomes" id="UP001367676"/>
    </source>
</evidence>
<evidence type="ECO:0000256" key="4">
    <source>
        <dbReference type="RuleBase" id="RU361201"/>
    </source>
</evidence>
<dbReference type="SUPFAM" id="SSF54236">
    <property type="entry name" value="Ubiquitin-like"/>
    <property type="match status" value="1"/>
</dbReference>
<dbReference type="GO" id="GO:0019776">
    <property type="term" value="F:Atg8-family ligase activity"/>
    <property type="evidence" value="ECO:0007669"/>
    <property type="project" value="TreeGrafter"/>
</dbReference>
<evidence type="ECO:0000256" key="3">
    <source>
        <dbReference type="ARBA" id="ARBA00023006"/>
    </source>
</evidence>
<proteinExistence type="inferred from homology"/>
<dbReference type="Pfam" id="PF04110">
    <property type="entry name" value="APG12"/>
    <property type="match status" value="1"/>
</dbReference>
<comment type="subunit">
    <text evidence="4">Forms a conjugate with ATG5.</text>
</comment>
<dbReference type="Proteomes" id="UP001367676">
    <property type="component" value="Unassembled WGS sequence"/>
</dbReference>